<evidence type="ECO:0000313" key="3">
    <source>
        <dbReference type="EMBL" id="EMZ22679.1"/>
    </source>
</evidence>
<dbReference type="Proteomes" id="UP000012589">
    <property type="component" value="Unassembled WGS sequence"/>
</dbReference>
<keyword evidence="2" id="KW-1133">Transmembrane helix</keyword>
<reference evidence="3 4" key="1">
    <citation type="journal article" date="2014" name="Genome Announc.">
        <title>Draft genome sequences of the altered schaedler flora, a defined bacterial community from gnotobiotic mice.</title>
        <authorList>
            <person name="Wannemuehler M.J."/>
            <person name="Overstreet A.M."/>
            <person name="Ward D.V."/>
            <person name="Phillips G.J."/>
        </authorList>
    </citation>
    <scope>NUCLEOTIDE SEQUENCE [LARGE SCALE GENOMIC DNA]</scope>
    <source>
        <strain evidence="3 4">ASF492</strain>
    </source>
</reference>
<dbReference type="InterPro" id="IPR010897">
    <property type="entry name" value="Spore_II_P"/>
</dbReference>
<proteinExistence type="predicted"/>
<feature type="compositionally biased region" description="Polar residues" evidence="1">
    <location>
        <begin position="151"/>
        <end position="162"/>
    </location>
</feature>
<dbReference type="Pfam" id="PF07454">
    <property type="entry name" value="SpoIIP"/>
    <property type="match status" value="1"/>
</dbReference>
<feature type="region of interest" description="Disordered" evidence="1">
    <location>
        <begin position="131"/>
        <end position="165"/>
    </location>
</feature>
<keyword evidence="2" id="KW-0472">Membrane</keyword>
<dbReference type="STRING" id="1235802.C823_03920"/>
<keyword evidence="4" id="KW-1185">Reference proteome</keyword>
<accession>N2AE45</accession>
<evidence type="ECO:0000256" key="1">
    <source>
        <dbReference type="SAM" id="MobiDB-lite"/>
    </source>
</evidence>
<keyword evidence="2" id="KW-0812">Transmembrane</keyword>
<name>N2AE45_9FIRM</name>
<dbReference type="EMBL" id="AQFT01000119">
    <property type="protein sequence ID" value="EMZ22679.1"/>
    <property type="molecule type" value="Genomic_DNA"/>
</dbReference>
<comment type="caution">
    <text evidence="3">The sequence shown here is derived from an EMBL/GenBank/DDBJ whole genome shotgun (WGS) entry which is preliminary data.</text>
</comment>
<dbReference type="AlphaFoldDB" id="N2AE45"/>
<feature type="compositionally biased region" description="Basic and acidic residues" evidence="1">
    <location>
        <begin position="131"/>
        <end position="141"/>
    </location>
</feature>
<evidence type="ECO:0000313" key="4">
    <source>
        <dbReference type="Proteomes" id="UP000012589"/>
    </source>
</evidence>
<protein>
    <submittedName>
        <fullName evidence="3">Stage II sporulation protein P</fullName>
    </submittedName>
</protein>
<feature type="transmembrane region" description="Helical" evidence="2">
    <location>
        <begin position="12"/>
        <end position="29"/>
    </location>
</feature>
<gene>
    <name evidence="3" type="ORF">C823_03920</name>
</gene>
<dbReference type="HOGENOM" id="CLU_044446_1_0_9"/>
<organism evidence="3 4">
    <name type="scientific">Eubacterium plexicaudatum ASF492</name>
    <dbReference type="NCBI Taxonomy" id="1235802"/>
    <lineage>
        <taxon>Bacteria</taxon>
        <taxon>Bacillati</taxon>
        <taxon>Bacillota</taxon>
        <taxon>Clostridia</taxon>
        <taxon>Eubacteriales</taxon>
        <taxon>Eubacteriaceae</taxon>
        <taxon>Eubacterium</taxon>
    </lineage>
</organism>
<dbReference type="eggNOG" id="COG0860">
    <property type="taxonomic scope" value="Bacteria"/>
</dbReference>
<sequence length="419" mass="47280">MHFKKKYKKKWWAGTFPLFVFVVSGIYVMDSARITQHTILDAVSQAVRSNLGYQAVRSCMPLLVYDATSSDQKTIYEYLTDSMDDMLPIYGYTMEREDQMTVGSLGLPGEEDSCGSYQEAGAWDTQLPAREDEQAPEKEQVDLQGTKDTTDASVSESNNRSALATGEKVKKFSRQKLNDFDYLLQNFYRVDSTTTTNSKQLNAAKMLAKDMRIDAKQEGPQILIYHTHSQERFADSKNADQSVVGLGDTLADILEQTYGYRVLHHKGKYDIPDRDNAYSRAAPALEQILKENPGIQVVIDLHRDGVAEQTRLVEKVNGKDTATIMFFNGLSHTTAQGDISYLYNPNLADNLAFSFQLQLAAAEYYPGFSRFIYLKGYRYNLHYLPKSLLVEVGAQTNTYEEALNAMEPLADVLDRVLGR</sequence>
<dbReference type="PATRIC" id="fig|1235802.3.peg.4141"/>
<evidence type="ECO:0000256" key="2">
    <source>
        <dbReference type="SAM" id="Phobius"/>
    </source>
</evidence>